<comment type="caution">
    <text evidence="10">The sequence shown here is derived from an EMBL/GenBank/DDBJ whole genome shotgun (WGS) entry which is preliminary data.</text>
</comment>
<dbReference type="InterPro" id="IPR053953">
    <property type="entry name" value="NirdL-like_HTH"/>
</dbReference>
<keyword evidence="1" id="KW-0805">Transcription regulation</keyword>
<dbReference type="PROSITE" id="PS00519">
    <property type="entry name" value="HTH_ASNC_1"/>
    <property type="match status" value="1"/>
</dbReference>
<dbReference type="InterPro" id="IPR036390">
    <property type="entry name" value="WH_DNA-bd_sf"/>
</dbReference>
<dbReference type="Pfam" id="PF17805">
    <property type="entry name" value="AsnC_trans_reg2"/>
    <property type="match status" value="1"/>
</dbReference>
<comment type="pathway">
    <text evidence="5">Porphyrin-containing compound metabolism.</text>
</comment>
<dbReference type="InterPro" id="IPR050684">
    <property type="entry name" value="HTH-Siroheme_Decarb"/>
</dbReference>
<name>A0A6N7IM09_9FIRM</name>
<dbReference type="SMART" id="SM00344">
    <property type="entry name" value="HTH_ASNC"/>
    <property type="match status" value="1"/>
</dbReference>
<comment type="catalytic activity">
    <reaction evidence="8">
        <text>siroheme + 2 H(+) = 12,18-didecarboxysiroheme + 2 CO2</text>
        <dbReference type="Rhea" id="RHEA:19093"/>
        <dbReference type="ChEBI" id="CHEBI:15378"/>
        <dbReference type="ChEBI" id="CHEBI:16526"/>
        <dbReference type="ChEBI" id="CHEBI:60052"/>
        <dbReference type="ChEBI" id="CHEBI:140497"/>
        <dbReference type="EC" id="4.1.1.111"/>
    </reaction>
</comment>
<evidence type="ECO:0000256" key="6">
    <source>
        <dbReference type="ARBA" id="ARBA00023457"/>
    </source>
</evidence>
<gene>
    <name evidence="10" type="ORF">GFC01_01750</name>
</gene>
<evidence type="ECO:0000256" key="4">
    <source>
        <dbReference type="ARBA" id="ARBA00023239"/>
    </source>
</evidence>
<dbReference type="PANTHER" id="PTHR43413">
    <property type="entry name" value="TRANSCRIPTIONAL REGULATOR, ASNC FAMILY"/>
    <property type="match status" value="1"/>
</dbReference>
<comment type="similarity">
    <text evidence="6">Belongs to the Ahb/Nir family.</text>
</comment>
<proteinExistence type="inferred from homology"/>
<dbReference type="InterPro" id="IPR036388">
    <property type="entry name" value="WH-like_DNA-bd_sf"/>
</dbReference>
<dbReference type="Pfam" id="PF22451">
    <property type="entry name" value="NirdL-like_HTH"/>
    <property type="match status" value="1"/>
</dbReference>
<accession>A0A6N7IM09</accession>
<evidence type="ECO:0000313" key="11">
    <source>
        <dbReference type="Proteomes" id="UP000441717"/>
    </source>
</evidence>
<dbReference type="EMBL" id="WHYR01000003">
    <property type="protein sequence ID" value="MQL51012.1"/>
    <property type="molecule type" value="Genomic_DNA"/>
</dbReference>
<keyword evidence="11" id="KW-1185">Reference proteome</keyword>
<reference evidence="10 11" key="1">
    <citation type="submission" date="2019-10" db="EMBL/GenBank/DDBJ databases">
        <title>Comparative genomics of sulfur disproportionating microorganisms.</title>
        <authorList>
            <person name="Ward L.M."/>
            <person name="Bertran E."/>
            <person name="Johnston D."/>
        </authorList>
    </citation>
    <scope>NUCLEOTIDE SEQUENCE [LARGE SCALE GENOMIC DNA]</scope>
    <source>
        <strain evidence="10 11">DSM 14055</strain>
    </source>
</reference>
<organism evidence="10 11">
    <name type="scientific">Desulfofundulus thermobenzoicus</name>
    <dbReference type="NCBI Taxonomy" id="29376"/>
    <lineage>
        <taxon>Bacteria</taxon>
        <taxon>Bacillati</taxon>
        <taxon>Bacillota</taxon>
        <taxon>Clostridia</taxon>
        <taxon>Eubacteriales</taxon>
        <taxon>Peptococcaceae</taxon>
        <taxon>Desulfofundulus</taxon>
    </lineage>
</organism>
<dbReference type="SUPFAM" id="SSF46785">
    <property type="entry name" value="Winged helix' DNA-binding domain"/>
    <property type="match status" value="1"/>
</dbReference>
<evidence type="ECO:0000256" key="5">
    <source>
        <dbReference type="ARBA" id="ARBA00023444"/>
    </source>
</evidence>
<dbReference type="InterPro" id="IPR040523">
    <property type="entry name" value="AsnC_trans_reg2"/>
</dbReference>
<keyword evidence="3" id="KW-0804">Transcription</keyword>
<dbReference type="PANTHER" id="PTHR43413:SF1">
    <property type="entry name" value="SIROHEME DECARBOXYLASE NIRL SUBUNIT"/>
    <property type="match status" value="1"/>
</dbReference>
<dbReference type="GO" id="GO:0043565">
    <property type="term" value="F:sequence-specific DNA binding"/>
    <property type="evidence" value="ECO:0007669"/>
    <property type="project" value="InterPro"/>
</dbReference>
<evidence type="ECO:0000256" key="1">
    <source>
        <dbReference type="ARBA" id="ARBA00023015"/>
    </source>
</evidence>
<feature type="domain" description="HTH asnC-type" evidence="9">
    <location>
        <begin position="3"/>
        <end position="67"/>
    </location>
</feature>
<dbReference type="InterPro" id="IPR000485">
    <property type="entry name" value="AsnC-type_HTH_dom"/>
</dbReference>
<keyword evidence="2" id="KW-0238">DNA-binding</keyword>
<evidence type="ECO:0000259" key="9">
    <source>
        <dbReference type="PROSITE" id="PS50956"/>
    </source>
</evidence>
<sequence>MTMDNLDKQLLNLIQTNLPVTPEPYRELAETLGTSEEDVLARLERLIARGVIRRLGAIFDSRKVGYSGTLCAMKVPPPQIERVAAVVNSFPGVTHNYLREHEYNMWFTLLVDSPARVEAILEEIKRKTGISDILNLPSTRLFKIRVNFDLGEA</sequence>
<dbReference type="InterPro" id="IPR019888">
    <property type="entry name" value="Tscrpt_reg_AsnC-like"/>
</dbReference>
<dbReference type="InterPro" id="IPR019885">
    <property type="entry name" value="Tscrpt_reg_HTH_AsnC-type_CS"/>
</dbReference>
<dbReference type="EC" id="4.1.1.111" evidence="7"/>
<evidence type="ECO:0000256" key="2">
    <source>
        <dbReference type="ARBA" id="ARBA00023125"/>
    </source>
</evidence>
<keyword evidence="4" id="KW-0456">Lyase</keyword>
<evidence type="ECO:0000313" key="10">
    <source>
        <dbReference type="EMBL" id="MQL51012.1"/>
    </source>
</evidence>
<dbReference type="Gene3D" id="1.10.10.10">
    <property type="entry name" value="Winged helix-like DNA-binding domain superfamily/Winged helix DNA-binding domain"/>
    <property type="match status" value="1"/>
</dbReference>
<dbReference type="AlphaFoldDB" id="A0A6N7IM09"/>
<dbReference type="Gene3D" id="3.30.70.3460">
    <property type="match status" value="1"/>
</dbReference>
<dbReference type="PROSITE" id="PS50956">
    <property type="entry name" value="HTH_ASNC_2"/>
    <property type="match status" value="1"/>
</dbReference>
<evidence type="ECO:0000256" key="3">
    <source>
        <dbReference type="ARBA" id="ARBA00023163"/>
    </source>
</evidence>
<dbReference type="Proteomes" id="UP000441717">
    <property type="component" value="Unassembled WGS sequence"/>
</dbReference>
<evidence type="ECO:0000256" key="8">
    <source>
        <dbReference type="ARBA" id="ARBA00048470"/>
    </source>
</evidence>
<protein>
    <recommendedName>
        <fullName evidence="7">siroheme decarboxylase</fullName>
        <ecNumber evidence="7">4.1.1.111</ecNumber>
    </recommendedName>
</protein>
<evidence type="ECO:0000256" key="7">
    <source>
        <dbReference type="ARBA" id="ARBA00023471"/>
    </source>
</evidence>
<dbReference type="GO" id="GO:0016829">
    <property type="term" value="F:lyase activity"/>
    <property type="evidence" value="ECO:0007669"/>
    <property type="project" value="UniProtKB-KW"/>
</dbReference>